<name>R1GGY4_9PSEU</name>
<dbReference type="Gene3D" id="3.40.50.300">
    <property type="entry name" value="P-loop containing nucleotide triphosphate hydrolases"/>
    <property type="match status" value="1"/>
</dbReference>
<dbReference type="AlphaFoldDB" id="R1GGY4"/>
<evidence type="ECO:0000313" key="2">
    <source>
        <dbReference type="EMBL" id="EOD70438.1"/>
    </source>
</evidence>
<dbReference type="PANTHER" id="PTHR47691">
    <property type="entry name" value="REGULATOR-RELATED"/>
    <property type="match status" value="1"/>
</dbReference>
<dbReference type="InterPro" id="IPR027417">
    <property type="entry name" value="P-loop_NTPase"/>
</dbReference>
<sequence>MAAAGGGGTVWVGLEAADKLGSVVGAVCSVLGLGLSAYGLVRARNPESPAPAGAAAVTNSLADVTTAELVLQAGTIGGGVAAGDGNVVGDHNLVAGPGGVVAGPGAQVLLPALVSPAEPLPPPAVDLCVGRDTQVAGVVAGWKAGRSVVVAGGPGIGKSTVLGRAVTDPAIVAAFGARRFVVSCDGAESAAAVVDKMALVLGVAPGEHLRNRVLAFVREAPCVLILDNFETPADADPAGAVGLVAEVRAGAADSTVVGIGYRGGGAPVGLTGMAETVLGPLSPAAAAEVFSEVAGDRHRGDPMVTVLVAELDGVPLAITLLATLARSEAGLDTLMAAWRAKRTDLLAHAARPDRTSSLPVSIELSWDRLSSDARTVLSLAALLPDGWPRDRPGLYLPDEFAAGVIELGRRALVHSDHPRQRCLAPIRRHVAAHHPPEPAALARLVARVQTLAELADRVGDEAGSEAVATVVPEFTNIVDVIQARLPHDPAPLAPLVRKLLLFQRFTGLGDDRLARETLSSDLEPLTRADIASALGELYTGRGENSRARKLFDQALPLYRRAGSVLGEANCLSNLGELEFIESDNARASELYGQALPLYRRAGSVLGEANCLRNLGELEFNESDNVRARELFDKALPLYQRVGDVLGEANCLRNLGALEFYESDNVRACELYGQALPLYQRVGDVLGEANCLRNLGELEFYESDNVRARELFDQALPLYQRVGSVLGEANCLRNLGTLEFFESDNVRARELLDQAMTLYQRIGDRYSQELTYTWLARLP</sequence>
<organism evidence="2 3">
    <name type="scientific">Amycolatopsis vancoresmycina DSM 44592</name>
    <dbReference type="NCBI Taxonomy" id="1292037"/>
    <lineage>
        <taxon>Bacteria</taxon>
        <taxon>Bacillati</taxon>
        <taxon>Actinomycetota</taxon>
        <taxon>Actinomycetes</taxon>
        <taxon>Pseudonocardiales</taxon>
        <taxon>Pseudonocardiaceae</taxon>
        <taxon>Amycolatopsis</taxon>
    </lineage>
</organism>
<dbReference type="SUPFAM" id="SSF48452">
    <property type="entry name" value="TPR-like"/>
    <property type="match status" value="2"/>
</dbReference>
<feature type="repeat" description="TPR" evidence="1">
    <location>
        <begin position="528"/>
        <end position="561"/>
    </location>
</feature>
<dbReference type="Pfam" id="PF13424">
    <property type="entry name" value="TPR_12"/>
    <property type="match status" value="3"/>
</dbReference>
<accession>R1GGY4</accession>
<comment type="caution">
    <text evidence="2">The sequence shown here is derived from an EMBL/GenBank/DDBJ whole genome shotgun (WGS) entry which is preliminary data.</text>
</comment>
<dbReference type="EMBL" id="AOUO01000011">
    <property type="protein sequence ID" value="EOD70438.1"/>
    <property type="molecule type" value="Genomic_DNA"/>
</dbReference>
<dbReference type="eggNOG" id="COG0457">
    <property type="taxonomic scope" value="Bacteria"/>
</dbReference>
<keyword evidence="3" id="KW-1185">Reference proteome</keyword>
<proteinExistence type="predicted"/>
<evidence type="ECO:0000256" key="1">
    <source>
        <dbReference type="PROSITE-ProRule" id="PRU00339"/>
    </source>
</evidence>
<reference evidence="2 3" key="1">
    <citation type="submission" date="2013-02" db="EMBL/GenBank/DDBJ databases">
        <title>Draft genome sequence of Amycolatopsis vancoresmycina strain DSM 44592T.</title>
        <authorList>
            <person name="Kumar S."/>
            <person name="Kaur N."/>
            <person name="Kaur C."/>
            <person name="Raghava G.P.S."/>
            <person name="Mayilraj S."/>
        </authorList>
    </citation>
    <scope>NUCLEOTIDE SEQUENCE [LARGE SCALE GENOMIC DNA]</scope>
    <source>
        <strain evidence="2 3">DSM 44592</strain>
    </source>
</reference>
<dbReference type="Proteomes" id="UP000014139">
    <property type="component" value="Unassembled WGS sequence"/>
</dbReference>
<dbReference type="PRINTS" id="PR01874">
    <property type="entry name" value="DNAREPAIRADA"/>
</dbReference>
<dbReference type="InterPro" id="IPR019734">
    <property type="entry name" value="TPR_rpt"/>
</dbReference>
<dbReference type="PATRIC" id="fig|1292037.4.peg.215"/>
<gene>
    <name evidence="2" type="ORF">H480_01097</name>
</gene>
<dbReference type="SUPFAM" id="SSF52540">
    <property type="entry name" value="P-loop containing nucleoside triphosphate hydrolases"/>
    <property type="match status" value="1"/>
</dbReference>
<dbReference type="PANTHER" id="PTHR47691:SF3">
    <property type="entry name" value="HTH-TYPE TRANSCRIPTIONAL REGULATOR RV0890C-RELATED"/>
    <property type="match status" value="1"/>
</dbReference>
<dbReference type="Gene3D" id="1.25.40.10">
    <property type="entry name" value="Tetratricopeptide repeat domain"/>
    <property type="match status" value="1"/>
</dbReference>
<dbReference type="PROSITE" id="PS50005">
    <property type="entry name" value="TPR"/>
    <property type="match status" value="1"/>
</dbReference>
<protein>
    <submittedName>
        <fullName evidence="2">Uncharacterized protein</fullName>
    </submittedName>
</protein>
<keyword evidence="1" id="KW-0802">TPR repeat</keyword>
<dbReference type="InterPro" id="IPR011990">
    <property type="entry name" value="TPR-like_helical_dom_sf"/>
</dbReference>
<evidence type="ECO:0000313" key="3">
    <source>
        <dbReference type="Proteomes" id="UP000014139"/>
    </source>
</evidence>
<dbReference type="SMART" id="SM00028">
    <property type="entry name" value="TPR"/>
    <property type="match status" value="6"/>
</dbReference>